<gene>
    <name evidence="2" type="ORF">PP2015_1544</name>
</gene>
<dbReference type="OrthoDB" id="9758182at2"/>
<dbReference type="Proteomes" id="UP000061457">
    <property type="component" value="Chromosome I"/>
</dbReference>
<dbReference type="RefSeq" id="WP_058029734.1">
    <property type="nucleotide sequence ID" value="NZ_CP013187.1"/>
</dbReference>
<reference evidence="2 3" key="1">
    <citation type="submission" date="2015-11" db="EMBL/GenBank/DDBJ databases">
        <authorList>
            <person name="Zhang Y."/>
            <person name="Guo Z."/>
        </authorList>
    </citation>
    <scope>NUCLEOTIDE SEQUENCE [LARGE SCALE GENOMIC DNA]</scope>
    <source>
        <strain evidence="2 3">KCTC 12086</strain>
    </source>
</reference>
<keyword evidence="1" id="KW-0812">Transmembrane</keyword>
<keyword evidence="1" id="KW-0472">Membrane</keyword>
<dbReference type="PATRIC" id="fig|161398.10.peg.1568"/>
<sequence>MKLDLVKRFSLWIIFSFFYVSGLEMALQLSIDAQQDPNLLNTVLYTFLFNLLVGHLIVKYEKIWPIFCAMIVGAFGIIGFGYFFTEQLIDYSKELKLALVLSLPFATFVVIELKKLMDKQQAE</sequence>
<keyword evidence="1" id="KW-1133">Transmembrane helix</keyword>
<dbReference type="EMBL" id="CP013187">
    <property type="protein sequence ID" value="ALO42048.1"/>
    <property type="molecule type" value="Genomic_DNA"/>
</dbReference>
<evidence type="ECO:0000313" key="2">
    <source>
        <dbReference type="EMBL" id="ALO42048.1"/>
    </source>
</evidence>
<feature type="transmembrane region" description="Helical" evidence="1">
    <location>
        <begin position="63"/>
        <end position="83"/>
    </location>
</feature>
<evidence type="ECO:0000313" key="3">
    <source>
        <dbReference type="Proteomes" id="UP000061457"/>
    </source>
</evidence>
<accession>A0A0S2K0Y4</accession>
<feature type="transmembrane region" description="Helical" evidence="1">
    <location>
        <begin position="39"/>
        <end position="58"/>
    </location>
</feature>
<proteinExistence type="predicted"/>
<evidence type="ECO:0000256" key="1">
    <source>
        <dbReference type="SAM" id="Phobius"/>
    </source>
</evidence>
<name>A0A0S2K0Y4_9GAMM</name>
<organism evidence="2 3">
    <name type="scientific">Pseudoalteromonas phenolica</name>
    <dbReference type="NCBI Taxonomy" id="161398"/>
    <lineage>
        <taxon>Bacteria</taxon>
        <taxon>Pseudomonadati</taxon>
        <taxon>Pseudomonadota</taxon>
        <taxon>Gammaproteobacteria</taxon>
        <taxon>Alteromonadales</taxon>
        <taxon>Pseudoalteromonadaceae</taxon>
        <taxon>Pseudoalteromonas</taxon>
    </lineage>
</organism>
<protein>
    <submittedName>
        <fullName evidence="2">Uncharacterized protein</fullName>
    </submittedName>
</protein>
<dbReference type="KEGG" id="pphe:PP2015_1544"/>
<feature type="transmembrane region" description="Helical" evidence="1">
    <location>
        <begin position="9"/>
        <end position="27"/>
    </location>
</feature>
<keyword evidence="3" id="KW-1185">Reference proteome</keyword>
<dbReference type="AlphaFoldDB" id="A0A0S2K0Y4"/>
<dbReference type="STRING" id="161398.PP2015_1544"/>
<feature type="transmembrane region" description="Helical" evidence="1">
    <location>
        <begin position="95"/>
        <end position="113"/>
    </location>
</feature>